<dbReference type="EMBL" id="CAXDID020000354">
    <property type="protein sequence ID" value="CAL6081640.1"/>
    <property type="molecule type" value="Genomic_DNA"/>
</dbReference>
<evidence type="ECO:0000313" key="7">
    <source>
        <dbReference type="EMBL" id="CAL6081640.1"/>
    </source>
</evidence>
<feature type="region of interest" description="Disordered" evidence="3">
    <location>
        <begin position="190"/>
        <end position="212"/>
    </location>
</feature>
<sequence>MGITTSMTSQDKELLTKLTPYDQKMIKKYKKQCKYKALQIQNDQEIVDTNFADYLVDLNVVHFIQCKNISFENTPTTIRYFNATSCDIEQFDGASKMQQLIYLNLSQNRIKDISIISSLPGLTSLILSNNQISDISSVARLVNLIEIKLENNLIEDISVLKPLIKLQRIWLFNNKVTNMEPIAQQMANATGKTHHHHNHHHQQDFRLQPQNM</sequence>
<gene>
    <name evidence="6" type="ORF">HINF_LOCUS47739</name>
    <name evidence="7" type="ORF">HINF_LOCUS60440</name>
    <name evidence="8" type="ORF">HINF_LOCUS72360</name>
    <name evidence="9" type="ORF">HINF_LOCUS72364</name>
    <name evidence="4" type="ORF">HINF_LOCUS8670</name>
    <name evidence="5" type="ORF">HINF_LOCUS8674</name>
</gene>
<dbReference type="EMBL" id="CATOUU010000209">
    <property type="protein sequence ID" value="CAI9921029.1"/>
    <property type="molecule type" value="Genomic_DNA"/>
</dbReference>
<evidence type="ECO:0000313" key="8">
    <source>
        <dbReference type="EMBL" id="CAL6103873.1"/>
    </source>
</evidence>
<keyword evidence="2" id="KW-0677">Repeat</keyword>
<dbReference type="EMBL" id="CATOUU010000209">
    <property type="protein sequence ID" value="CAI9921025.1"/>
    <property type="molecule type" value="Genomic_DNA"/>
</dbReference>
<organism evidence="4">
    <name type="scientific">Hexamita inflata</name>
    <dbReference type="NCBI Taxonomy" id="28002"/>
    <lineage>
        <taxon>Eukaryota</taxon>
        <taxon>Metamonada</taxon>
        <taxon>Diplomonadida</taxon>
        <taxon>Hexamitidae</taxon>
        <taxon>Hexamitinae</taxon>
        <taxon>Hexamita</taxon>
    </lineage>
</organism>
<evidence type="ECO:0000256" key="3">
    <source>
        <dbReference type="SAM" id="MobiDB-lite"/>
    </source>
</evidence>
<evidence type="ECO:0000313" key="6">
    <source>
        <dbReference type="EMBL" id="CAI9960094.1"/>
    </source>
</evidence>
<keyword evidence="1" id="KW-0433">Leucine-rich repeat</keyword>
<dbReference type="SUPFAM" id="SSF52075">
    <property type="entry name" value="Outer arm dynein light chain 1"/>
    <property type="match status" value="1"/>
</dbReference>
<dbReference type="InterPro" id="IPR025875">
    <property type="entry name" value="Leu-rich_rpt_4"/>
</dbReference>
<proteinExistence type="predicted"/>
<dbReference type="Proteomes" id="UP001642409">
    <property type="component" value="Unassembled WGS sequence"/>
</dbReference>
<reference evidence="4" key="1">
    <citation type="submission" date="2023-06" db="EMBL/GenBank/DDBJ databases">
        <authorList>
            <person name="Kurt Z."/>
        </authorList>
    </citation>
    <scope>NUCLEOTIDE SEQUENCE</scope>
</reference>
<dbReference type="AlphaFoldDB" id="A0AA86TLK4"/>
<dbReference type="EMBL" id="CAXDID020000572">
    <property type="protein sequence ID" value="CAL6103877.1"/>
    <property type="molecule type" value="Genomic_DNA"/>
</dbReference>
<dbReference type="InterPro" id="IPR001611">
    <property type="entry name" value="Leu-rich_rpt"/>
</dbReference>
<dbReference type="Gene3D" id="3.80.10.10">
    <property type="entry name" value="Ribonuclease Inhibitor"/>
    <property type="match status" value="1"/>
</dbReference>
<dbReference type="Pfam" id="PF12799">
    <property type="entry name" value="LRR_4"/>
    <property type="match status" value="1"/>
</dbReference>
<dbReference type="InterPro" id="IPR032675">
    <property type="entry name" value="LRR_dom_sf"/>
</dbReference>
<dbReference type="PROSITE" id="PS51450">
    <property type="entry name" value="LRR"/>
    <property type="match status" value="3"/>
</dbReference>
<dbReference type="InterPro" id="IPR050836">
    <property type="entry name" value="SDS22/Internalin_LRR"/>
</dbReference>
<dbReference type="PANTHER" id="PTHR46652:SF3">
    <property type="entry name" value="LEUCINE-RICH REPEAT-CONTAINING PROTEIN 9"/>
    <property type="match status" value="1"/>
</dbReference>
<reference evidence="7 10" key="2">
    <citation type="submission" date="2024-07" db="EMBL/GenBank/DDBJ databases">
        <authorList>
            <person name="Akdeniz Z."/>
        </authorList>
    </citation>
    <scope>NUCLEOTIDE SEQUENCE [LARGE SCALE GENOMIC DNA]</scope>
</reference>
<evidence type="ECO:0000313" key="10">
    <source>
        <dbReference type="Proteomes" id="UP001642409"/>
    </source>
</evidence>
<evidence type="ECO:0000313" key="4">
    <source>
        <dbReference type="EMBL" id="CAI9921025.1"/>
    </source>
</evidence>
<evidence type="ECO:0000256" key="2">
    <source>
        <dbReference type="ARBA" id="ARBA00022737"/>
    </source>
</evidence>
<dbReference type="EMBL" id="CAXDID020000572">
    <property type="protein sequence ID" value="CAL6103873.1"/>
    <property type="molecule type" value="Genomic_DNA"/>
</dbReference>
<protein>
    <submittedName>
        <fullName evidence="4">Internalin</fullName>
    </submittedName>
</protein>
<dbReference type="PANTHER" id="PTHR46652">
    <property type="entry name" value="LEUCINE-RICH REPEAT AND IQ DOMAIN-CONTAINING PROTEIN 1-RELATED"/>
    <property type="match status" value="1"/>
</dbReference>
<evidence type="ECO:0000313" key="9">
    <source>
        <dbReference type="EMBL" id="CAL6103877.1"/>
    </source>
</evidence>
<comment type="caution">
    <text evidence="4">The sequence shown here is derived from an EMBL/GenBank/DDBJ whole genome shotgun (WGS) entry which is preliminary data.</text>
</comment>
<dbReference type="EMBL" id="CATOUU010000928">
    <property type="protein sequence ID" value="CAI9960094.1"/>
    <property type="molecule type" value="Genomic_DNA"/>
</dbReference>
<keyword evidence="10" id="KW-1185">Reference proteome</keyword>
<evidence type="ECO:0000313" key="5">
    <source>
        <dbReference type="EMBL" id="CAI9921029.1"/>
    </source>
</evidence>
<evidence type="ECO:0000256" key="1">
    <source>
        <dbReference type="ARBA" id="ARBA00022614"/>
    </source>
</evidence>
<accession>A0AA86TLK4</accession>
<name>A0AA86TLK4_9EUKA</name>